<proteinExistence type="predicted"/>
<dbReference type="InterPro" id="IPR001841">
    <property type="entry name" value="Znf_RING"/>
</dbReference>
<dbReference type="PANTHER" id="PTHR42647:SF10">
    <property type="entry name" value="F2G19.2"/>
    <property type="match status" value="1"/>
</dbReference>
<dbReference type="GO" id="GO:0008270">
    <property type="term" value="F:zinc ion binding"/>
    <property type="evidence" value="ECO:0007669"/>
    <property type="project" value="UniProtKB-KW"/>
</dbReference>
<keyword evidence="9" id="KW-1185">Reference proteome</keyword>
<name>A0A8S0SX60_OLEEU</name>
<dbReference type="PIRSF" id="PIRSF036836">
    <property type="entry name" value="RNase_bind_SBP1"/>
    <property type="match status" value="1"/>
</dbReference>
<reference evidence="8 9" key="1">
    <citation type="submission" date="2019-12" db="EMBL/GenBank/DDBJ databases">
        <authorList>
            <person name="Alioto T."/>
            <person name="Alioto T."/>
            <person name="Gomez Garrido J."/>
        </authorList>
    </citation>
    <scope>NUCLEOTIDE SEQUENCE [LARGE SCALE GENOMIC DNA]</scope>
</reference>
<evidence type="ECO:0000256" key="3">
    <source>
        <dbReference type="ARBA" id="ARBA00022833"/>
    </source>
</evidence>
<keyword evidence="3" id="KW-0862">Zinc</keyword>
<evidence type="ECO:0000256" key="5">
    <source>
        <dbReference type="SAM" id="Coils"/>
    </source>
</evidence>
<evidence type="ECO:0000256" key="4">
    <source>
        <dbReference type="PROSITE-ProRule" id="PRU00175"/>
    </source>
</evidence>
<dbReference type="Gramene" id="OE9A019924T1">
    <property type="protein sequence ID" value="OE9A019924C1"/>
    <property type="gene ID" value="OE9A019924"/>
</dbReference>
<dbReference type="OrthoDB" id="1711136at2759"/>
<dbReference type="PANTHER" id="PTHR42647">
    <property type="entry name" value="SBP (S-RIBONUCLEASE BINDING PROTEIN) FAMILY PROTEIN"/>
    <property type="match status" value="1"/>
</dbReference>
<evidence type="ECO:0000256" key="2">
    <source>
        <dbReference type="ARBA" id="ARBA00022771"/>
    </source>
</evidence>
<keyword evidence="1" id="KW-0479">Metal-binding</keyword>
<gene>
    <name evidence="8" type="ORF">OLEA9_A019924</name>
</gene>
<accession>A0A8S0SX60</accession>
<feature type="domain" description="RING-type" evidence="7">
    <location>
        <begin position="293"/>
        <end position="328"/>
    </location>
</feature>
<evidence type="ECO:0000313" key="8">
    <source>
        <dbReference type="EMBL" id="CAA2995786.1"/>
    </source>
</evidence>
<evidence type="ECO:0000256" key="1">
    <source>
        <dbReference type="ARBA" id="ARBA00022723"/>
    </source>
</evidence>
<dbReference type="InterPro" id="IPR011029">
    <property type="entry name" value="DEATH-like_dom_sf"/>
</dbReference>
<dbReference type="Gene3D" id="1.10.1170.10">
    <property type="entry name" value="Inhibitor Of Apoptosis Protein (2mihbC-IAP-1), Chain A"/>
    <property type="match status" value="1"/>
</dbReference>
<dbReference type="GO" id="GO:0016874">
    <property type="term" value="F:ligase activity"/>
    <property type="evidence" value="ECO:0007669"/>
    <property type="project" value="UniProtKB-KW"/>
</dbReference>
<feature type="coiled-coil region" evidence="5">
    <location>
        <begin position="195"/>
        <end position="229"/>
    </location>
</feature>
<evidence type="ECO:0000313" key="9">
    <source>
        <dbReference type="Proteomes" id="UP000594638"/>
    </source>
</evidence>
<dbReference type="FunFam" id="3.30.40.10:FF:000239">
    <property type="entry name" value="probable BOI-related E3 ubiquitin-protein ligase 2"/>
    <property type="match status" value="1"/>
</dbReference>
<dbReference type="PROSITE" id="PS50089">
    <property type="entry name" value="ZF_RING_2"/>
    <property type="match status" value="1"/>
</dbReference>
<comment type="caution">
    <text evidence="8">The sequence shown here is derived from an EMBL/GenBank/DDBJ whole genome shotgun (WGS) entry which is preliminary data.</text>
</comment>
<dbReference type="Proteomes" id="UP000594638">
    <property type="component" value="Unassembled WGS sequence"/>
</dbReference>
<organism evidence="8 9">
    <name type="scientific">Olea europaea subsp. europaea</name>
    <dbReference type="NCBI Taxonomy" id="158383"/>
    <lineage>
        <taxon>Eukaryota</taxon>
        <taxon>Viridiplantae</taxon>
        <taxon>Streptophyta</taxon>
        <taxon>Embryophyta</taxon>
        <taxon>Tracheophyta</taxon>
        <taxon>Spermatophyta</taxon>
        <taxon>Magnoliopsida</taxon>
        <taxon>eudicotyledons</taxon>
        <taxon>Gunneridae</taxon>
        <taxon>Pentapetalae</taxon>
        <taxon>asterids</taxon>
        <taxon>lamiids</taxon>
        <taxon>Lamiales</taxon>
        <taxon>Oleaceae</taxon>
        <taxon>Oleeae</taxon>
        <taxon>Olea</taxon>
    </lineage>
</organism>
<dbReference type="GO" id="GO:0004842">
    <property type="term" value="F:ubiquitin-protein transferase activity"/>
    <property type="evidence" value="ECO:0007669"/>
    <property type="project" value="TreeGrafter"/>
</dbReference>
<evidence type="ECO:0000259" key="7">
    <source>
        <dbReference type="PROSITE" id="PS50089"/>
    </source>
</evidence>
<dbReference type="EMBL" id="CACTIH010005508">
    <property type="protein sequence ID" value="CAA2995786.1"/>
    <property type="molecule type" value="Genomic_DNA"/>
</dbReference>
<keyword evidence="2 4" id="KW-0863">Zinc-finger</keyword>
<evidence type="ECO:0000256" key="6">
    <source>
        <dbReference type="SAM" id="MobiDB-lite"/>
    </source>
</evidence>
<dbReference type="AlphaFoldDB" id="A0A8S0SX60"/>
<dbReference type="Gene3D" id="1.10.533.10">
    <property type="entry name" value="Death Domain, Fas"/>
    <property type="match status" value="1"/>
</dbReference>
<dbReference type="Pfam" id="PF13920">
    <property type="entry name" value="zf-C3HC4_3"/>
    <property type="match status" value="1"/>
</dbReference>
<feature type="region of interest" description="Disordered" evidence="6">
    <location>
        <begin position="63"/>
        <end position="84"/>
    </location>
</feature>
<keyword evidence="5" id="KW-0175">Coiled coil</keyword>
<protein>
    <submittedName>
        <fullName evidence="8">Probable BOI-related E3 ubiquitin- ligase 2</fullName>
    </submittedName>
</protein>
<sequence>MASFPQPRFQQQPAQPQQSKFFRELYENVEGQSSKQVTYFNAPNFPDHHPPYVPPYRVAELAPGPVQEDNGLDLQWNSGLKPKETRPKAQDFLENNTNNDNKNNTSQISSVDFLQSVSTRLGLSLKNPRLASSGDSPLFRLIGDDLDRELRTRDIEIDRYLKIQGDRLRQDLMEKVESNQLQVISYAEEKALQKLGEKDAEIDDINKKNMDLELQIEQLVLEANAWQQRAKYNENMINTLKFSLQQVYAQSRDSKEGSGDSEVIDTASCCNGRTTDFHLLCNNVGEMKELMTCKVCRVNEVRMLLFPCKHLCVCRECESNIALCPLCHSSKRVGMEVYM</sequence>
<keyword evidence="8" id="KW-0436">Ligase</keyword>